<dbReference type="SUPFAM" id="SSF55874">
    <property type="entry name" value="ATPase domain of HSP90 chaperone/DNA topoisomerase II/histidine kinase"/>
    <property type="match status" value="1"/>
</dbReference>
<comment type="caution">
    <text evidence="3">The sequence shown here is derived from an EMBL/GenBank/DDBJ whole genome shotgun (WGS) entry which is preliminary data.</text>
</comment>
<dbReference type="Gene3D" id="3.30.565.10">
    <property type="entry name" value="Histidine kinase-like ATPase, C-terminal domain"/>
    <property type="match status" value="1"/>
</dbReference>
<keyword evidence="4" id="KW-1185">Reference proteome</keyword>
<evidence type="ECO:0000259" key="2">
    <source>
        <dbReference type="Pfam" id="PF13581"/>
    </source>
</evidence>
<dbReference type="InterPro" id="IPR050267">
    <property type="entry name" value="Anti-sigma-factor_SerPK"/>
</dbReference>
<evidence type="ECO:0000313" key="3">
    <source>
        <dbReference type="EMBL" id="GGE29817.1"/>
    </source>
</evidence>
<dbReference type="Proteomes" id="UP000628775">
    <property type="component" value="Unassembled WGS sequence"/>
</dbReference>
<keyword evidence="1" id="KW-0723">Serine/threonine-protein kinase</keyword>
<reference evidence="3" key="1">
    <citation type="journal article" date="2014" name="Int. J. Syst. Evol. Microbiol.">
        <title>Complete genome sequence of Corynebacterium casei LMG S-19264T (=DSM 44701T), isolated from a smear-ripened cheese.</title>
        <authorList>
            <consortium name="US DOE Joint Genome Institute (JGI-PGF)"/>
            <person name="Walter F."/>
            <person name="Albersmeier A."/>
            <person name="Kalinowski J."/>
            <person name="Ruckert C."/>
        </authorList>
    </citation>
    <scope>NUCLEOTIDE SEQUENCE</scope>
    <source>
        <strain evidence="3">CGMCC 1.15371</strain>
    </source>
</reference>
<evidence type="ECO:0000313" key="4">
    <source>
        <dbReference type="Proteomes" id="UP000628775"/>
    </source>
</evidence>
<accession>A0A8J2VGV2</accession>
<dbReference type="InterPro" id="IPR036890">
    <property type="entry name" value="HATPase_C_sf"/>
</dbReference>
<keyword evidence="1" id="KW-0808">Transferase</keyword>
<dbReference type="Pfam" id="PF13581">
    <property type="entry name" value="HATPase_c_2"/>
    <property type="match status" value="1"/>
</dbReference>
<reference evidence="3" key="2">
    <citation type="submission" date="2020-09" db="EMBL/GenBank/DDBJ databases">
        <authorList>
            <person name="Sun Q."/>
            <person name="Zhou Y."/>
        </authorList>
    </citation>
    <scope>NUCLEOTIDE SEQUENCE</scope>
    <source>
        <strain evidence="3">CGMCC 1.15371</strain>
    </source>
</reference>
<sequence>MLGRFLSKTKENQKMNVKSRILSLPQSVPLNELIFMTKRGFVARKVASYLGMKVIAGEIFFQSFSLGSIKEDEGETKGFAGNMSIEEEEPHVAQDILYLSDYLLKSINTQDDVYGQIDALSVSNQIKNALLKVYGLYKEDLAASTAHPKEETFGNQEKWKVYRDVIFAATQEKFLLVNQHELHAFQNGQVLFQSMIEQIPDIANVRNTVRGILESMGYTKSDLMSLLLVLSEAVTNTLKHAEGGKTQLVYDSNNDELKIVVEDSGAGFPLEQLPKATLMAGYSTKKSLGQGFNLMLKMSKQLCLHTTNQGSTIVLVFDGFNKGGVLNETG</sequence>
<proteinExistence type="predicted"/>
<keyword evidence="1" id="KW-0418">Kinase</keyword>
<feature type="domain" description="Histidine kinase/HSP90-like ATPase" evidence="2">
    <location>
        <begin position="202"/>
        <end position="316"/>
    </location>
</feature>
<dbReference type="EMBL" id="BMIR01000001">
    <property type="protein sequence ID" value="GGE29817.1"/>
    <property type="molecule type" value="Genomic_DNA"/>
</dbReference>
<dbReference type="InterPro" id="IPR003594">
    <property type="entry name" value="HATPase_dom"/>
</dbReference>
<dbReference type="GO" id="GO:0004674">
    <property type="term" value="F:protein serine/threonine kinase activity"/>
    <property type="evidence" value="ECO:0007669"/>
    <property type="project" value="UniProtKB-KW"/>
</dbReference>
<gene>
    <name evidence="3" type="ORF">GCM10011391_05420</name>
</gene>
<dbReference type="AlphaFoldDB" id="A0A8J2VGV2"/>
<dbReference type="PANTHER" id="PTHR35526:SF3">
    <property type="entry name" value="ANTI-SIGMA-F FACTOR RSBW"/>
    <property type="match status" value="1"/>
</dbReference>
<dbReference type="RefSeq" id="WP_188688628.1">
    <property type="nucleotide sequence ID" value="NZ_BMIR01000001.1"/>
</dbReference>
<evidence type="ECO:0000256" key="1">
    <source>
        <dbReference type="ARBA" id="ARBA00022527"/>
    </source>
</evidence>
<name>A0A8J2VGV2_9BACL</name>
<organism evidence="3 4">
    <name type="scientific">Pullulanibacillus camelliae</name>
    <dbReference type="NCBI Taxonomy" id="1707096"/>
    <lineage>
        <taxon>Bacteria</taxon>
        <taxon>Bacillati</taxon>
        <taxon>Bacillota</taxon>
        <taxon>Bacilli</taxon>
        <taxon>Bacillales</taxon>
        <taxon>Sporolactobacillaceae</taxon>
        <taxon>Pullulanibacillus</taxon>
    </lineage>
</organism>
<protein>
    <recommendedName>
        <fullName evidence="2">Histidine kinase/HSP90-like ATPase domain-containing protein</fullName>
    </recommendedName>
</protein>
<dbReference type="PANTHER" id="PTHR35526">
    <property type="entry name" value="ANTI-SIGMA-F FACTOR RSBW-RELATED"/>
    <property type="match status" value="1"/>
</dbReference>